<feature type="region of interest" description="Disordered" evidence="5">
    <location>
        <begin position="89"/>
        <end position="120"/>
    </location>
</feature>
<evidence type="ECO:0000256" key="2">
    <source>
        <dbReference type="ARBA" id="ARBA00022679"/>
    </source>
</evidence>
<dbReference type="EMBL" id="PPTA01000003">
    <property type="protein sequence ID" value="TFB05245.1"/>
    <property type="molecule type" value="Genomic_DNA"/>
</dbReference>
<dbReference type="CDD" id="cd13970">
    <property type="entry name" value="ABC1_ADCK3"/>
    <property type="match status" value="1"/>
</dbReference>
<comment type="similarity">
    <text evidence="1">Belongs to the protein kinase superfamily. ADCK protein kinase family.</text>
</comment>
<feature type="domain" description="ABC1 atypical kinase-like" evidence="6">
    <location>
        <begin position="942"/>
        <end position="1185"/>
    </location>
</feature>
<feature type="compositionally biased region" description="Polar residues" evidence="5">
    <location>
        <begin position="98"/>
        <end position="120"/>
    </location>
</feature>
<dbReference type="InterPro" id="IPR034646">
    <property type="entry name" value="ADCK3_dom"/>
</dbReference>
<dbReference type="InterPro" id="IPR019148">
    <property type="entry name" value="Nuclear_protein_DGCR14_ESS-2"/>
</dbReference>
<dbReference type="PANTHER" id="PTHR43851:SF3">
    <property type="entry name" value="COENZYME Q8"/>
    <property type="match status" value="1"/>
</dbReference>
<keyword evidence="8" id="KW-1185">Reference proteome</keyword>
<feature type="compositionally biased region" description="Polar residues" evidence="5">
    <location>
        <begin position="790"/>
        <end position="810"/>
    </location>
</feature>
<sequence>MDSAAGSSNALVRKRTDTDLMPPPPPAKKIKRPKKVLEEDAYTEALSQIIARDFFPGLLETQIQQEYLDAVESKDAAWISSASRRLRNVMTPGRKPTRSASSVNATNGNQTPTSFVGDTPASMATSVAQDKPRLDLNLSLSAFQATYTSEDNESFYKLIDKQNQKRADKYAWLWRGNKLPSKQMIKQKEVTDRLEKTRSLVDDGFKRDLLAIRDVEERPARPESWNAAPRNGLMFTPEGLEDGVKTMAESAEEQSRMAPRMISYENTRMPQPHVPQRPPSPTMSSIRDAIAGKPRQNDLDSSIVGGGETPRVNGYAFVDDEDGDDAATLPAPINLGPGDATNPFKIQDQRKRELLHERMVERISKSKSDSQRRGFTGKATAMETPRFTSGPRASGGLTPAAQRLWSKMATPLRGKAADSFGQATPRKPKGSLLKSHVVALGEMQPRSSQIEAYRATAYLVSRSFSLLLFGARVRRIHMGFVDFAIDLAAVLNASRSVASKHVALRGRQLDVYSRTSSVGALLRNRAVGGAAQAGNSRRDESGRGREAVATEGVDGEGVGEKTSESAALSSSASVPEGLKVEDFKIREQPVFKTSLSGDDAVRQRIEQAPRTSSTARDGDREKLNEELGVPQGADINVFHTARGSQILGSLRRQQGPVGGRREAAGGGPGKEHPMRYWPRPPPVAADVAETTPSSPLRTVAESGSSSVDGAEPGTAQREDLESVGSSAPTPGDTKVSESEARPEHLQDATPRTTPATASEAASKAASETSAKVTPDTMAEATPETVREVTSEATPETTKETVAQAVSQPTAETAPDKEDSPLDVGKVDGETVEAVKEAFIPETPTAGVPSYQLRESKVPATRFSRILNYGGLAAGMLGGAVTESVSRAFGGGGQGSVLLSGGNMERLVAKLSRMRGAALKLGQMMSFQDSKMLPAPLQEVLQRVQDRADYMPAWQRDRVLASNLGSNWRDLFSEFEEKPIAAASIGQVHKAVLKSNGKRVAVKIQFPGVADSINSDLDNLGILLTATKLLPKGLYLNKTIDNARLELGWECDYLREAECAKRFKELLRGEEDVFEAPDVYPEASGKQVLTMDFLDGIGVTRVKSFTQEQRDWIGTQILRLCLREITEFKFMQTDPNWTNFLYNAETNKLELLDFGASREYPEEFISQYVQLLEAASRSDREGVKKFSEGLGYLTGHESRTMLDAHVQSVLTLAEPFLASAPEVYDFKDQTITERVKALIPVMLHERLAPPPEETYSLHRKLSGAFLLCARLESRVRCRELFANSVAKSGYVGSV</sequence>
<comment type="caution">
    <text evidence="7">The sequence shown here is derived from an EMBL/GenBank/DDBJ whole genome shotgun (WGS) entry which is preliminary data.</text>
</comment>
<accession>A0ABY2HD34</accession>
<keyword evidence="3" id="KW-0547">Nucleotide-binding</keyword>
<evidence type="ECO:0000256" key="1">
    <source>
        <dbReference type="ARBA" id="ARBA00009670"/>
    </source>
</evidence>
<feature type="region of interest" description="Disordered" evidence="5">
    <location>
        <begin position="529"/>
        <end position="573"/>
    </location>
</feature>
<gene>
    <name evidence="7" type="ORF">CCMA1212_002449</name>
</gene>
<keyword evidence="4" id="KW-0067">ATP-binding</keyword>
<feature type="compositionally biased region" description="Basic and acidic residues" evidence="5">
    <location>
        <begin position="536"/>
        <end position="548"/>
    </location>
</feature>
<feature type="compositionally biased region" description="Polar residues" evidence="5">
    <location>
        <begin position="1"/>
        <end position="10"/>
    </location>
</feature>
<feature type="compositionally biased region" description="Basic and acidic residues" evidence="5">
    <location>
        <begin position="734"/>
        <end position="746"/>
    </location>
</feature>
<feature type="compositionally biased region" description="Basic and acidic residues" evidence="5">
    <location>
        <begin position="659"/>
        <end position="674"/>
    </location>
</feature>
<feature type="compositionally biased region" description="Polar residues" evidence="5">
    <location>
        <begin position="690"/>
        <end position="707"/>
    </location>
</feature>
<evidence type="ECO:0000256" key="5">
    <source>
        <dbReference type="SAM" id="MobiDB-lite"/>
    </source>
</evidence>
<dbReference type="PANTHER" id="PTHR43851">
    <property type="match status" value="1"/>
</dbReference>
<feature type="region of interest" description="Disordered" evidence="5">
    <location>
        <begin position="646"/>
        <end position="823"/>
    </location>
</feature>
<reference evidence="7 8" key="1">
    <citation type="submission" date="2018-01" db="EMBL/GenBank/DDBJ databases">
        <title>Genome characterization of the sugarcane-associated fungus Trichoderma ghanense CCMA-1212 and their application in lignocelulose bioconversion.</title>
        <authorList>
            <person name="Steindorff A.S."/>
            <person name="Mendes T.D."/>
            <person name="Vilela E.S.D."/>
            <person name="Rodrigues D.S."/>
            <person name="Formighieri E.F."/>
            <person name="Melo I.S."/>
            <person name="Favaro L.C.L."/>
        </authorList>
    </citation>
    <scope>NUCLEOTIDE SEQUENCE [LARGE SCALE GENOMIC DNA]</scope>
    <source>
        <strain evidence="7 8">CCMA-1212</strain>
    </source>
</reference>
<evidence type="ECO:0000256" key="3">
    <source>
        <dbReference type="ARBA" id="ARBA00022741"/>
    </source>
</evidence>
<feature type="compositionally biased region" description="Basic and acidic residues" evidence="5">
    <location>
        <begin position="363"/>
        <end position="372"/>
    </location>
</feature>
<dbReference type="InterPro" id="IPR051409">
    <property type="entry name" value="Atypical_kinase_ADCK"/>
</dbReference>
<feature type="compositionally biased region" description="Low complexity" evidence="5">
    <location>
        <begin position="748"/>
        <end position="771"/>
    </location>
</feature>
<dbReference type="SUPFAM" id="SSF56112">
    <property type="entry name" value="Protein kinase-like (PK-like)"/>
    <property type="match status" value="1"/>
</dbReference>
<protein>
    <submittedName>
        <fullName evidence="7">ABC1-like protein</fullName>
    </submittedName>
</protein>
<evidence type="ECO:0000313" key="7">
    <source>
        <dbReference type="EMBL" id="TFB05245.1"/>
    </source>
</evidence>
<feature type="compositionally biased region" description="Basic and acidic residues" evidence="5">
    <location>
        <begin position="813"/>
        <end position="823"/>
    </location>
</feature>
<keyword evidence="2" id="KW-0808">Transferase</keyword>
<dbReference type="Pfam" id="PF03109">
    <property type="entry name" value="ABC1"/>
    <property type="match status" value="1"/>
</dbReference>
<evidence type="ECO:0000313" key="8">
    <source>
        <dbReference type="Proteomes" id="UP001642720"/>
    </source>
</evidence>
<dbReference type="Gene3D" id="3.30.200.20">
    <property type="entry name" value="Phosphorylase Kinase, domain 1"/>
    <property type="match status" value="1"/>
</dbReference>
<dbReference type="GeneID" id="300574281"/>
<dbReference type="Proteomes" id="UP001642720">
    <property type="component" value="Unassembled WGS sequence"/>
</dbReference>
<feature type="compositionally biased region" description="Low complexity" evidence="5">
    <location>
        <begin position="564"/>
        <end position="573"/>
    </location>
</feature>
<evidence type="ECO:0000256" key="4">
    <source>
        <dbReference type="ARBA" id="ARBA00022840"/>
    </source>
</evidence>
<feature type="region of interest" description="Disordered" evidence="5">
    <location>
        <begin position="1"/>
        <end position="35"/>
    </location>
</feature>
<dbReference type="Gene3D" id="1.10.510.10">
    <property type="entry name" value="Transferase(Phosphotransferase) domain 1"/>
    <property type="match status" value="1"/>
</dbReference>
<dbReference type="InterPro" id="IPR004147">
    <property type="entry name" value="ABC1_dom"/>
</dbReference>
<dbReference type="Pfam" id="PF09751">
    <property type="entry name" value="Es2"/>
    <property type="match status" value="1"/>
</dbReference>
<evidence type="ECO:0000259" key="6">
    <source>
        <dbReference type="Pfam" id="PF03109"/>
    </source>
</evidence>
<name>A0ABY2HD34_9HYPO</name>
<dbReference type="InterPro" id="IPR011009">
    <property type="entry name" value="Kinase-like_dom_sf"/>
</dbReference>
<feature type="region of interest" description="Disordered" evidence="5">
    <location>
        <begin position="595"/>
        <end position="622"/>
    </location>
</feature>
<feature type="region of interest" description="Disordered" evidence="5">
    <location>
        <begin position="363"/>
        <end position="396"/>
    </location>
</feature>
<proteinExistence type="inferred from homology"/>
<dbReference type="RefSeq" id="XP_073561446.1">
    <property type="nucleotide sequence ID" value="XM_073699831.1"/>
</dbReference>
<organism evidence="7 8">
    <name type="scientific">Trichoderma ghanense</name>
    <dbReference type="NCBI Taxonomy" id="65468"/>
    <lineage>
        <taxon>Eukaryota</taxon>
        <taxon>Fungi</taxon>
        <taxon>Dikarya</taxon>
        <taxon>Ascomycota</taxon>
        <taxon>Pezizomycotina</taxon>
        <taxon>Sordariomycetes</taxon>
        <taxon>Hypocreomycetidae</taxon>
        <taxon>Hypocreales</taxon>
        <taxon>Hypocreaceae</taxon>
        <taxon>Trichoderma</taxon>
    </lineage>
</organism>